<evidence type="ECO:0000313" key="1">
    <source>
        <dbReference type="EMBL" id="MPD03193.1"/>
    </source>
</evidence>
<organism evidence="1 2">
    <name type="scientific">Portunus trituberculatus</name>
    <name type="common">Swimming crab</name>
    <name type="synonym">Neptunus trituberculatus</name>
    <dbReference type="NCBI Taxonomy" id="210409"/>
    <lineage>
        <taxon>Eukaryota</taxon>
        <taxon>Metazoa</taxon>
        <taxon>Ecdysozoa</taxon>
        <taxon>Arthropoda</taxon>
        <taxon>Crustacea</taxon>
        <taxon>Multicrustacea</taxon>
        <taxon>Malacostraca</taxon>
        <taxon>Eumalacostraca</taxon>
        <taxon>Eucarida</taxon>
        <taxon>Decapoda</taxon>
        <taxon>Pleocyemata</taxon>
        <taxon>Brachyura</taxon>
        <taxon>Eubrachyura</taxon>
        <taxon>Portunoidea</taxon>
        <taxon>Portunidae</taxon>
        <taxon>Portuninae</taxon>
        <taxon>Portunus</taxon>
    </lineage>
</organism>
<dbReference type="Proteomes" id="UP000324222">
    <property type="component" value="Unassembled WGS sequence"/>
</dbReference>
<keyword evidence="2" id="KW-1185">Reference proteome</keyword>
<protein>
    <submittedName>
        <fullName evidence="1">Uncharacterized protein</fullName>
    </submittedName>
</protein>
<dbReference type="AlphaFoldDB" id="A0A5B7K3W1"/>
<proteinExistence type="predicted"/>
<sequence length="85" mass="9541">MGKTGDRGELHTSDIARAAEDARSELPSEIDVCGVLTAAGVPVTRANEDCTPDRSSYGSYRCVERILALYRQHGLNQRNRWYQWV</sequence>
<accession>A0A5B7K3W1</accession>
<name>A0A5B7K3W1_PORTR</name>
<dbReference type="EMBL" id="VSRR010135096">
    <property type="protein sequence ID" value="MPD03193.1"/>
    <property type="molecule type" value="Genomic_DNA"/>
</dbReference>
<gene>
    <name evidence="1" type="ORF">E2C01_098818</name>
</gene>
<comment type="caution">
    <text evidence="1">The sequence shown here is derived from an EMBL/GenBank/DDBJ whole genome shotgun (WGS) entry which is preliminary data.</text>
</comment>
<reference evidence="1 2" key="1">
    <citation type="submission" date="2019-05" db="EMBL/GenBank/DDBJ databases">
        <title>Another draft genome of Portunus trituberculatus and its Hox gene families provides insights of decapod evolution.</title>
        <authorList>
            <person name="Jeong J.-H."/>
            <person name="Song I."/>
            <person name="Kim S."/>
            <person name="Choi T."/>
            <person name="Kim D."/>
            <person name="Ryu S."/>
            <person name="Kim W."/>
        </authorList>
    </citation>
    <scope>NUCLEOTIDE SEQUENCE [LARGE SCALE GENOMIC DNA]</scope>
    <source>
        <tissue evidence="1">Muscle</tissue>
    </source>
</reference>
<evidence type="ECO:0000313" key="2">
    <source>
        <dbReference type="Proteomes" id="UP000324222"/>
    </source>
</evidence>